<feature type="region of interest" description="Disordered" evidence="6">
    <location>
        <begin position="1"/>
        <end position="26"/>
    </location>
</feature>
<keyword evidence="9" id="KW-0282">Flagellum</keyword>
<name>A0A4V3Z0P2_AERVE</name>
<comment type="similarity">
    <text evidence="1 5">Belongs to the FlgD family.</text>
</comment>
<evidence type="ECO:0000259" key="7">
    <source>
        <dbReference type="Pfam" id="PF13860"/>
    </source>
</evidence>
<keyword evidence="9" id="KW-0966">Cell projection</keyword>
<evidence type="ECO:0000313" key="10">
    <source>
        <dbReference type="Proteomes" id="UP000309618"/>
    </source>
</evidence>
<comment type="function">
    <text evidence="4 5">Required for flagellar hook formation. May act as a scaffolding protein.</text>
</comment>
<dbReference type="InterPro" id="IPR005648">
    <property type="entry name" value="FlgD"/>
</dbReference>
<dbReference type="Pfam" id="PF13860">
    <property type="entry name" value="FlgD_ig"/>
    <property type="match status" value="1"/>
</dbReference>
<dbReference type="EMBL" id="SSUX01000001">
    <property type="protein sequence ID" value="THJ47732.1"/>
    <property type="molecule type" value="Genomic_DNA"/>
</dbReference>
<feature type="domain" description="FlgD/Vpr Ig-like" evidence="7">
    <location>
        <begin position="112"/>
        <end position="180"/>
    </location>
</feature>
<dbReference type="Pfam" id="PF13861">
    <property type="entry name" value="FLgD_tudor"/>
    <property type="match status" value="1"/>
</dbReference>
<dbReference type="AlphaFoldDB" id="A0A4V3Z0P2"/>
<dbReference type="Gene3D" id="2.60.40.4070">
    <property type="match status" value="1"/>
</dbReference>
<sequence length="246" mass="26060">MVDTTNNVNGISRTTTQTTGTTTTPKKELDQASFLKLLTMQLSYQDPFKPVDNAQMLSQMTSMSTSEGINSLSTQMGNLNTLMTSSQALQASALVGQNVLLPSNIGYLEKEGSISGVVAVGVENKYSNVKITVEDEKGQVIKELPLEGDLRGNVEFAWDGKDKSGNPAKPGKYVIKANGTMDGKSESISALTYGKVDSVVLGNGTNPTQLNLRGLGTTTLNSILQISGSNQNKPTTQSKTTSTASI</sequence>
<evidence type="ECO:0000256" key="2">
    <source>
        <dbReference type="ARBA" id="ARBA00016013"/>
    </source>
</evidence>
<gene>
    <name evidence="9" type="ORF">E8Q35_01395</name>
</gene>
<organism evidence="9 10">
    <name type="scientific">Aeromonas veronii</name>
    <dbReference type="NCBI Taxonomy" id="654"/>
    <lineage>
        <taxon>Bacteria</taxon>
        <taxon>Pseudomonadati</taxon>
        <taxon>Pseudomonadota</taxon>
        <taxon>Gammaproteobacteria</taxon>
        <taxon>Aeromonadales</taxon>
        <taxon>Aeromonadaceae</taxon>
        <taxon>Aeromonas</taxon>
    </lineage>
</organism>
<dbReference type="Gene3D" id="2.30.30.910">
    <property type="match status" value="1"/>
</dbReference>
<evidence type="ECO:0000256" key="3">
    <source>
        <dbReference type="ARBA" id="ARBA00022795"/>
    </source>
</evidence>
<dbReference type="RefSeq" id="WP_047437638.1">
    <property type="nucleotide sequence ID" value="NZ_NKVZ01000002.1"/>
</dbReference>
<feature type="region of interest" description="Disordered" evidence="6">
    <location>
        <begin position="226"/>
        <end position="246"/>
    </location>
</feature>
<dbReference type="Proteomes" id="UP000309618">
    <property type="component" value="Unassembled WGS sequence"/>
</dbReference>
<dbReference type="Pfam" id="PF03963">
    <property type="entry name" value="FlgD"/>
    <property type="match status" value="1"/>
</dbReference>
<dbReference type="InterPro" id="IPR025963">
    <property type="entry name" value="FLgD_Tudor"/>
</dbReference>
<protein>
    <recommendedName>
        <fullName evidence="2 5">Basal-body rod modification protein FlgD</fullName>
    </recommendedName>
</protein>
<keyword evidence="3 5" id="KW-1005">Bacterial flagellum biogenesis</keyword>
<evidence type="ECO:0000256" key="1">
    <source>
        <dbReference type="ARBA" id="ARBA00010577"/>
    </source>
</evidence>
<evidence type="ECO:0000259" key="8">
    <source>
        <dbReference type="Pfam" id="PF13861"/>
    </source>
</evidence>
<reference evidence="9 10" key="1">
    <citation type="submission" date="2019-04" db="EMBL/GenBank/DDBJ databases">
        <title>Comparative genomics of Aeromonas veronii strains pathogenic to fish.</title>
        <authorList>
            <person name="Cascarano M.C."/>
            <person name="Smyrli M."/>
            <person name="Katharios P."/>
        </authorList>
    </citation>
    <scope>NUCLEOTIDE SEQUENCE [LARGE SCALE GENOMIC DNA]</scope>
    <source>
        <strain evidence="9 10">XU1</strain>
    </source>
</reference>
<feature type="compositionally biased region" description="Polar residues" evidence="6">
    <location>
        <begin position="1"/>
        <end position="13"/>
    </location>
</feature>
<evidence type="ECO:0000256" key="6">
    <source>
        <dbReference type="SAM" id="MobiDB-lite"/>
    </source>
</evidence>
<evidence type="ECO:0000256" key="5">
    <source>
        <dbReference type="RuleBase" id="RU362076"/>
    </source>
</evidence>
<comment type="caution">
    <text evidence="9">The sequence shown here is derived from an EMBL/GenBank/DDBJ whole genome shotgun (WGS) entry which is preliminary data.</text>
</comment>
<feature type="compositionally biased region" description="Low complexity" evidence="6">
    <location>
        <begin position="14"/>
        <end position="24"/>
    </location>
</feature>
<proteinExistence type="inferred from homology"/>
<evidence type="ECO:0000256" key="4">
    <source>
        <dbReference type="ARBA" id="ARBA00024746"/>
    </source>
</evidence>
<dbReference type="GO" id="GO:0044781">
    <property type="term" value="P:bacterial-type flagellum organization"/>
    <property type="evidence" value="ECO:0007669"/>
    <property type="project" value="UniProtKB-UniRule"/>
</dbReference>
<accession>A0A4V3Z0P2</accession>
<dbReference type="InterPro" id="IPR025965">
    <property type="entry name" value="FlgD/Vpr_Ig-like"/>
</dbReference>
<feature type="domain" description="FlgD Tudor-like" evidence="8">
    <location>
        <begin position="86"/>
        <end position="223"/>
    </location>
</feature>
<evidence type="ECO:0000313" key="9">
    <source>
        <dbReference type="EMBL" id="THJ47732.1"/>
    </source>
</evidence>
<keyword evidence="9" id="KW-0969">Cilium</keyword>